<evidence type="ECO:0000313" key="5">
    <source>
        <dbReference type="EMBL" id="MCU6737376.1"/>
    </source>
</evidence>
<dbReference type="InterPro" id="IPR012337">
    <property type="entry name" value="RNaseH-like_sf"/>
</dbReference>
<reference evidence="5 6" key="1">
    <citation type="journal article" date="2021" name="ISME Commun">
        <title>Automated analysis of genomic sequences facilitates high-throughput and comprehensive description of bacteria.</title>
        <authorList>
            <person name="Hitch T.C.A."/>
        </authorList>
    </citation>
    <scope>NUCLEOTIDE SEQUENCE [LARGE SCALE GENOMIC DNA]</scope>
    <source>
        <strain evidence="5 6">H4_15</strain>
    </source>
</reference>
<dbReference type="RefSeq" id="WP_147579610.1">
    <property type="nucleotide sequence ID" value="NZ_JAOQJR010000001.1"/>
</dbReference>
<keyword evidence="3 5" id="KW-0269">Exonuclease</keyword>
<dbReference type="EMBL" id="JAOQJR010000001">
    <property type="protein sequence ID" value="MCU6737376.1"/>
    <property type="molecule type" value="Genomic_DNA"/>
</dbReference>
<dbReference type="GO" id="GO:0004527">
    <property type="term" value="F:exonuclease activity"/>
    <property type="evidence" value="ECO:0007669"/>
    <property type="project" value="UniProtKB-KW"/>
</dbReference>
<proteinExistence type="predicted"/>
<evidence type="ECO:0000259" key="4">
    <source>
        <dbReference type="SMART" id="SM00479"/>
    </source>
</evidence>
<feature type="domain" description="Exonuclease" evidence="4">
    <location>
        <begin position="20"/>
        <end position="190"/>
    </location>
</feature>
<keyword evidence="2" id="KW-0378">Hydrolase</keyword>
<evidence type="ECO:0000313" key="6">
    <source>
        <dbReference type="Proteomes" id="UP001208364"/>
    </source>
</evidence>
<dbReference type="Gene3D" id="3.30.420.10">
    <property type="entry name" value="Ribonuclease H-like superfamily/Ribonuclease H"/>
    <property type="match status" value="1"/>
</dbReference>
<dbReference type="InterPro" id="IPR013520">
    <property type="entry name" value="Ribonucl_H"/>
</dbReference>
<accession>A0ABT2SRY0</accession>
<comment type="caution">
    <text evidence="5">The sequence shown here is derived from an EMBL/GenBank/DDBJ whole genome shotgun (WGS) entry which is preliminary data.</text>
</comment>
<sequence length="190" mass="22127">MLELIKVKYDQDIKKQLEKRFIAFDVETTGLNPKEERIIELGAVLFENGQAVQKFNTLVNAEVEVSEFISNLTHITNEMLENQPREEKAYKMFQEFMKEALQGEVLVCAHNAQFDMSFLKKTFDRLQLTGKICYVDTLQLSRKYIHGPYNYKQGTIAHYLHIKNENAHRAYDDAYVCGQILNHIVKGSFQ</sequence>
<keyword evidence="1" id="KW-0540">Nuclease</keyword>
<dbReference type="Proteomes" id="UP001208364">
    <property type="component" value="Unassembled WGS sequence"/>
</dbReference>
<dbReference type="CDD" id="cd06127">
    <property type="entry name" value="DEDDh"/>
    <property type="match status" value="1"/>
</dbReference>
<keyword evidence="6" id="KW-1185">Reference proteome</keyword>
<evidence type="ECO:0000256" key="3">
    <source>
        <dbReference type="ARBA" id="ARBA00022839"/>
    </source>
</evidence>
<dbReference type="PANTHER" id="PTHR30231">
    <property type="entry name" value="DNA POLYMERASE III SUBUNIT EPSILON"/>
    <property type="match status" value="1"/>
</dbReference>
<evidence type="ECO:0000256" key="2">
    <source>
        <dbReference type="ARBA" id="ARBA00022801"/>
    </source>
</evidence>
<dbReference type="Pfam" id="PF00929">
    <property type="entry name" value="RNase_T"/>
    <property type="match status" value="1"/>
</dbReference>
<evidence type="ECO:0000256" key="1">
    <source>
        <dbReference type="ARBA" id="ARBA00022722"/>
    </source>
</evidence>
<gene>
    <name evidence="5" type="ORF">OCV55_01590</name>
</gene>
<organism evidence="5 6">
    <name type="scientific">[Clostridium] ammoniilyticum</name>
    <dbReference type="NCBI Taxonomy" id="2981784"/>
    <lineage>
        <taxon>Bacteria</taxon>
        <taxon>Bacillati</taxon>
        <taxon>Bacillota</taxon>
        <taxon>Erysipelotrichia</taxon>
        <taxon>Erysipelotrichales</taxon>
        <taxon>Coprobacillaceae</taxon>
        <taxon>Faecalibacillus</taxon>
    </lineage>
</organism>
<dbReference type="NCBIfam" id="TIGR00573">
    <property type="entry name" value="dnaq"/>
    <property type="match status" value="1"/>
</dbReference>
<protein>
    <submittedName>
        <fullName evidence="5">3'-5' exonuclease</fullName>
    </submittedName>
</protein>
<dbReference type="InterPro" id="IPR036397">
    <property type="entry name" value="RNaseH_sf"/>
</dbReference>
<name>A0ABT2SRY0_9FIRM</name>
<dbReference type="PANTHER" id="PTHR30231:SF4">
    <property type="entry name" value="PROTEIN NEN2"/>
    <property type="match status" value="1"/>
</dbReference>
<dbReference type="InterPro" id="IPR006054">
    <property type="entry name" value="DnaQ"/>
</dbReference>
<dbReference type="SMART" id="SM00479">
    <property type="entry name" value="EXOIII"/>
    <property type="match status" value="1"/>
</dbReference>
<dbReference type="SUPFAM" id="SSF53098">
    <property type="entry name" value="Ribonuclease H-like"/>
    <property type="match status" value="1"/>
</dbReference>